<proteinExistence type="predicted"/>
<evidence type="ECO:0000313" key="2">
    <source>
        <dbReference type="EMBL" id="KAF7357024.1"/>
    </source>
</evidence>
<comment type="caution">
    <text evidence="2">The sequence shown here is derived from an EMBL/GenBank/DDBJ whole genome shotgun (WGS) entry which is preliminary data.</text>
</comment>
<feature type="compositionally biased region" description="Pro residues" evidence="1">
    <location>
        <begin position="18"/>
        <end position="31"/>
    </location>
</feature>
<dbReference type="AlphaFoldDB" id="A0A8H7D046"/>
<feature type="region of interest" description="Disordered" evidence="1">
    <location>
        <begin position="1"/>
        <end position="68"/>
    </location>
</feature>
<name>A0A8H7D046_9AGAR</name>
<organism evidence="2 3">
    <name type="scientific">Mycena venus</name>
    <dbReference type="NCBI Taxonomy" id="2733690"/>
    <lineage>
        <taxon>Eukaryota</taxon>
        <taxon>Fungi</taxon>
        <taxon>Dikarya</taxon>
        <taxon>Basidiomycota</taxon>
        <taxon>Agaricomycotina</taxon>
        <taxon>Agaricomycetes</taxon>
        <taxon>Agaricomycetidae</taxon>
        <taxon>Agaricales</taxon>
        <taxon>Marasmiineae</taxon>
        <taxon>Mycenaceae</taxon>
        <taxon>Mycena</taxon>
    </lineage>
</organism>
<accession>A0A8H7D046</accession>
<sequence length="207" mass="22641">MSSLRMPNIKTQTRKGSHPPPVPVPALPLPTSPTRISPGTPDRRSSTIESFLDFAPSDSDDPEEAETETIAGLVVSPRRTSIDDIEVVARSPVVANFHGTQDDITVMPSRSAAEAELVAPRRSQFSLDHQHPFANEEPVTQAIPSIWLLQDTPKTPAERVESMMRDRGGHVKMGSFQRLKSLTKRYSLPFPGVVQRSKPGRNATAGT</sequence>
<keyword evidence="3" id="KW-1185">Reference proteome</keyword>
<dbReference type="OrthoDB" id="3271284at2759"/>
<evidence type="ECO:0000256" key="1">
    <source>
        <dbReference type="SAM" id="MobiDB-lite"/>
    </source>
</evidence>
<evidence type="ECO:0000313" key="3">
    <source>
        <dbReference type="Proteomes" id="UP000620124"/>
    </source>
</evidence>
<feature type="compositionally biased region" description="Acidic residues" evidence="1">
    <location>
        <begin position="58"/>
        <end position="67"/>
    </location>
</feature>
<reference evidence="2" key="1">
    <citation type="submission" date="2020-05" db="EMBL/GenBank/DDBJ databases">
        <title>Mycena genomes resolve the evolution of fungal bioluminescence.</title>
        <authorList>
            <person name="Tsai I.J."/>
        </authorList>
    </citation>
    <scope>NUCLEOTIDE SEQUENCE</scope>
    <source>
        <strain evidence="2">CCC161011</strain>
    </source>
</reference>
<feature type="compositionally biased region" description="Polar residues" evidence="1">
    <location>
        <begin position="1"/>
        <end position="11"/>
    </location>
</feature>
<dbReference type="Proteomes" id="UP000620124">
    <property type="component" value="Unassembled WGS sequence"/>
</dbReference>
<dbReference type="EMBL" id="JACAZI010000007">
    <property type="protein sequence ID" value="KAF7357024.1"/>
    <property type="molecule type" value="Genomic_DNA"/>
</dbReference>
<gene>
    <name evidence="2" type="ORF">MVEN_01039000</name>
</gene>
<protein>
    <submittedName>
        <fullName evidence="2">Uncharacterized protein</fullName>
    </submittedName>
</protein>